<accession>A0ABP8C556</accession>
<name>A0ABP8C556_9FLAO</name>
<protein>
    <submittedName>
        <fullName evidence="2">Uncharacterized protein</fullName>
    </submittedName>
</protein>
<feature type="transmembrane region" description="Helical" evidence="1">
    <location>
        <begin position="161"/>
        <end position="181"/>
    </location>
</feature>
<dbReference type="EMBL" id="BAABCA010000002">
    <property type="protein sequence ID" value="GAA4233896.1"/>
    <property type="molecule type" value="Genomic_DNA"/>
</dbReference>
<evidence type="ECO:0000313" key="3">
    <source>
        <dbReference type="Proteomes" id="UP001501496"/>
    </source>
</evidence>
<organism evidence="2 3">
    <name type="scientific">Postechiella marina</name>
    <dbReference type="NCBI Taxonomy" id="943941"/>
    <lineage>
        <taxon>Bacteria</taxon>
        <taxon>Pseudomonadati</taxon>
        <taxon>Bacteroidota</taxon>
        <taxon>Flavobacteriia</taxon>
        <taxon>Flavobacteriales</taxon>
        <taxon>Flavobacteriaceae</taxon>
        <taxon>Postechiella</taxon>
    </lineage>
</organism>
<evidence type="ECO:0000256" key="1">
    <source>
        <dbReference type="SAM" id="Phobius"/>
    </source>
</evidence>
<comment type="caution">
    <text evidence="2">The sequence shown here is derived from an EMBL/GenBank/DDBJ whole genome shotgun (WGS) entry which is preliminary data.</text>
</comment>
<feature type="transmembrane region" description="Helical" evidence="1">
    <location>
        <begin position="193"/>
        <end position="213"/>
    </location>
</feature>
<evidence type="ECO:0000313" key="2">
    <source>
        <dbReference type="EMBL" id="GAA4233896.1"/>
    </source>
</evidence>
<feature type="transmembrane region" description="Helical" evidence="1">
    <location>
        <begin position="121"/>
        <end position="140"/>
    </location>
</feature>
<keyword evidence="1" id="KW-0472">Membrane</keyword>
<reference evidence="3" key="1">
    <citation type="journal article" date="2019" name="Int. J. Syst. Evol. Microbiol.">
        <title>The Global Catalogue of Microorganisms (GCM) 10K type strain sequencing project: providing services to taxonomists for standard genome sequencing and annotation.</title>
        <authorList>
            <consortium name="The Broad Institute Genomics Platform"/>
            <consortium name="The Broad Institute Genome Sequencing Center for Infectious Disease"/>
            <person name="Wu L."/>
            <person name="Ma J."/>
        </authorList>
    </citation>
    <scope>NUCLEOTIDE SEQUENCE [LARGE SCALE GENOMIC DNA]</scope>
    <source>
        <strain evidence="3">JCM 17630</strain>
    </source>
</reference>
<keyword evidence="1" id="KW-1133">Transmembrane helix</keyword>
<gene>
    <name evidence="2" type="ORF">GCM10022291_12050</name>
</gene>
<feature type="transmembrane region" description="Helical" evidence="1">
    <location>
        <begin position="85"/>
        <end position="109"/>
    </location>
</feature>
<keyword evidence="1" id="KW-0812">Transmembrane</keyword>
<proteinExistence type="predicted"/>
<sequence length="231" mass="27371">MRKVTKNQIEQLYTFVEKHYVEWYDVQTELVDHLANGIENQWEINTETSFDTALVNEFKKFGIYGFSDLVEEKTKALNKHYRKQVLLYLKPFLELPKIIITLFFVWALFRLMHFLDDKNLLMMGLVIVIFSVHVFHVIRIKKGINKRKKKTGKKWLFENNIIQLGGLIHFLNIGVWSQNLFASDGEWTTTTELIISTCIVLYLLIFFISVVIIPKKLKEKMSKQYPEYILS</sequence>
<dbReference type="RefSeq" id="WP_344787218.1">
    <property type="nucleotide sequence ID" value="NZ_BAABCA010000002.1"/>
</dbReference>
<keyword evidence="3" id="KW-1185">Reference proteome</keyword>
<dbReference type="Proteomes" id="UP001501496">
    <property type="component" value="Unassembled WGS sequence"/>
</dbReference>